<dbReference type="Pfam" id="PF00550">
    <property type="entry name" value="PP-binding"/>
    <property type="match status" value="1"/>
</dbReference>
<evidence type="ECO:0000259" key="1">
    <source>
        <dbReference type="PROSITE" id="PS50075"/>
    </source>
</evidence>
<evidence type="ECO:0000313" key="3">
    <source>
        <dbReference type="Proteomes" id="UP000654345"/>
    </source>
</evidence>
<dbReference type="InterPro" id="IPR009081">
    <property type="entry name" value="PP-bd_ACP"/>
</dbReference>
<gene>
    <name evidence="2" type="ORF">KSB_75990</name>
</gene>
<dbReference type="PROSITE" id="PS50075">
    <property type="entry name" value="CARRIER"/>
    <property type="match status" value="1"/>
</dbReference>
<feature type="domain" description="Carrier" evidence="1">
    <location>
        <begin position="1"/>
        <end position="75"/>
    </location>
</feature>
<dbReference type="SUPFAM" id="SSF47336">
    <property type="entry name" value="ACP-like"/>
    <property type="match status" value="1"/>
</dbReference>
<name>A0ABQ3V2L6_9CHLR</name>
<dbReference type="RefSeq" id="WP_201375333.1">
    <property type="nucleotide sequence ID" value="NZ_BNJG01000003.1"/>
</dbReference>
<sequence length="82" mass="9209">MNIRAELLHVMQDLHIDISKVTPTTRLKDDLDMDSTEIVEMAVALEKRLPLTIDDAALGKLQTFADVEKFLQALMDKQVAVS</sequence>
<reference evidence="2 3" key="1">
    <citation type="journal article" date="2021" name="Int. J. Syst. Evol. Microbiol.">
        <title>Reticulibacter mediterranei gen. nov., sp. nov., within the new family Reticulibacteraceae fam. nov., and Ktedonospora formicarum gen. nov., sp. nov., Ktedonobacter robiniae sp. nov., Dictyobacter formicarum sp. nov. and Dictyobacter arantiisoli sp. nov., belonging to the class Ktedonobacteria.</title>
        <authorList>
            <person name="Yabe S."/>
            <person name="Zheng Y."/>
            <person name="Wang C.M."/>
            <person name="Sakai Y."/>
            <person name="Abe K."/>
            <person name="Yokota A."/>
            <person name="Donadio S."/>
            <person name="Cavaletti L."/>
            <person name="Monciardini P."/>
        </authorList>
    </citation>
    <scope>NUCLEOTIDE SEQUENCE [LARGE SCALE GENOMIC DNA]</scope>
    <source>
        <strain evidence="2 3">SOSP1-30</strain>
    </source>
</reference>
<keyword evidence="3" id="KW-1185">Reference proteome</keyword>
<comment type="caution">
    <text evidence="2">The sequence shown here is derived from an EMBL/GenBank/DDBJ whole genome shotgun (WGS) entry which is preliminary data.</text>
</comment>
<dbReference type="EMBL" id="BNJG01000003">
    <property type="protein sequence ID" value="GHO59124.1"/>
    <property type="molecule type" value="Genomic_DNA"/>
</dbReference>
<organism evidence="2 3">
    <name type="scientific">Ktedonobacter robiniae</name>
    <dbReference type="NCBI Taxonomy" id="2778365"/>
    <lineage>
        <taxon>Bacteria</taxon>
        <taxon>Bacillati</taxon>
        <taxon>Chloroflexota</taxon>
        <taxon>Ktedonobacteria</taxon>
        <taxon>Ktedonobacterales</taxon>
        <taxon>Ktedonobacteraceae</taxon>
        <taxon>Ktedonobacter</taxon>
    </lineage>
</organism>
<dbReference type="InterPro" id="IPR036736">
    <property type="entry name" value="ACP-like_sf"/>
</dbReference>
<accession>A0ABQ3V2L6</accession>
<protein>
    <recommendedName>
        <fullName evidence="1">Carrier domain-containing protein</fullName>
    </recommendedName>
</protein>
<dbReference type="Gene3D" id="1.10.1200.10">
    <property type="entry name" value="ACP-like"/>
    <property type="match status" value="1"/>
</dbReference>
<dbReference type="Proteomes" id="UP000654345">
    <property type="component" value="Unassembled WGS sequence"/>
</dbReference>
<evidence type="ECO:0000313" key="2">
    <source>
        <dbReference type="EMBL" id="GHO59124.1"/>
    </source>
</evidence>
<proteinExistence type="predicted"/>